<dbReference type="AlphaFoldDB" id="A0A3B4UXU5"/>
<evidence type="ECO:0000313" key="2">
    <source>
        <dbReference type="Proteomes" id="UP000261420"/>
    </source>
</evidence>
<protein>
    <submittedName>
        <fullName evidence="1">Uncharacterized protein</fullName>
    </submittedName>
</protein>
<accession>A0A3B4UXU5</accession>
<sequence>CADCMQQSPAVPVVIMAPPPAAQTQGKSSSISHKQDVCCCVATNLQAQPRLICTCMCVREVSRSSQFHKLTLWQWFSLSSNMHTCTKRRHL</sequence>
<dbReference type="Ensembl" id="ENSSDUT00000023532.1">
    <property type="protein sequence ID" value="ENSSDUP00000023107.1"/>
    <property type="gene ID" value="ENSSDUG00000016801.1"/>
</dbReference>
<keyword evidence="2" id="KW-1185">Reference proteome</keyword>
<reference evidence="1" key="2">
    <citation type="submission" date="2025-09" db="UniProtKB">
        <authorList>
            <consortium name="Ensembl"/>
        </authorList>
    </citation>
    <scope>IDENTIFICATION</scope>
</reference>
<evidence type="ECO:0000313" key="1">
    <source>
        <dbReference type="Ensembl" id="ENSSDUP00000023107.1"/>
    </source>
</evidence>
<name>A0A3B4UXU5_SERDU</name>
<proteinExistence type="predicted"/>
<reference evidence="1" key="1">
    <citation type="submission" date="2025-08" db="UniProtKB">
        <authorList>
            <consortium name="Ensembl"/>
        </authorList>
    </citation>
    <scope>IDENTIFICATION</scope>
</reference>
<dbReference type="Proteomes" id="UP000261420">
    <property type="component" value="Unplaced"/>
</dbReference>
<organism evidence="1 2">
    <name type="scientific">Seriola dumerili</name>
    <name type="common">Greater amberjack</name>
    <name type="synonym">Caranx dumerili</name>
    <dbReference type="NCBI Taxonomy" id="41447"/>
    <lineage>
        <taxon>Eukaryota</taxon>
        <taxon>Metazoa</taxon>
        <taxon>Chordata</taxon>
        <taxon>Craniata</taxon>
        <taxon>Vertebrata</taxon>
        <taxon>Euteleostomi</taxon>
        <taxon>Actinopterygii</taxon>
        <taxon>Neopterygii</taxon>
        <taxon>Teleostei</taxon>
        <taxon>Neoteleostei</taxon>
        <taxon>Acanthomorphata</taxon>
        <taxon>Carangaria</taxon>
        <taxon>Carangiformes</taxon>
        <taxon>Carangidae</taxon>
        <taxon>Seriola</taxon>
    </lineage>
</organism>